<dbReference type="EMBL" id="JBHSGD010000005">
    <property type="protein sequence ID" value="MFC4652783.1"/>
    <property type="molecule type" value="Genomic_DNA"/>
</dbReference>
<comment type="function">
    <text evidence="2">Antitoxin component of a type II toxin-antitoxin (TA) system.</text>
</comment>
<evidence type="ECO:0000256" key="1">
    <source>
        <dbReference type="ARBA" id="ARBA00009981"/>
    </source>
</evidence>
<dbReference type="RefSeq" id="WP_213533049.1">
    <property type="nucleotide sequence ID" value="NZ_BOVQ01000001.1"/>
</dbReference>
<dbReference type="Proteomes" id="UP001595987">
    <property type="component" value="Unassembled WGS sequence"/>
</dbReference>
<accession>A0ABV9JDD3</accession>
<dbReference type="Pfam" id="PF02604">
    <property type="entry name" value="PhdYeFM_antitox"/>
    <property type="match status" value="1"/>
</dbReference>
<dbReference type="InterPro" id="IPR036165">
    <property type="entry name" value="YefM-like_sf"/>
</dbReference>
<dbReference type="NCBIfam" id="TIGR01552">
    <property type="entry name" value="phd_fam"/>
    <property type="match status" value="1"/>
</dbReference>
<protein>
    <recommendedName>
        <fullName evidence="2">Antitoxin</fullName>
    </recommendedName>
</protein>
<sequence>METAPVSDLRNYTAITSEVREGSPVYLTKNGKTKYALVDAEEYDFMRAKLRLFSELRQAEIEDENGAPRYSINEVRENLGLTQ</sequence>
<name>A0ABV9JDD3_9LACT</name>
<keyword evidence="4" id="KW-1185">Reference proteome</keyword>
<organism evidence="3 4">
    <name type="scientific">Lactococcus nasutitermitis</name>
    <dbReference type="NCBI Taxonomy" id="1652957"/>
    <lineage>
        <taxon>Bacteria</taxon>
        <taxon>Bacillati</taxon>
        <taxon>Bacillota</taxon>
        <taxon>Bacilli</taxon>
        <taxon>Lactobacillales</taxon>
        <taxon>Streptococcaceae</taxon>
        <taxon>Lactococcus</taxon>
    </lineage>
</organism>
<dbReference type="SUPFAM" id="SSF143120">
    <property type="entry name" value="YefM-like"/>
    <property type="match status" value="1"/>
</dbReference>
<dbReference type="InterPro" id="IPR006442">
    <property type="entry name" value="Antitoxin_Phd/YefM"/>
</dbReference>
<comment type="caution">
    <text evidence="3">The sequence shown here is derived from an EMBL/GenBank/DDBJ whole genome shotgun (WGS) entry which is preliminary data.</text>
</comment>
<reference evidence="4" key="1">
    <citation type="journal article" date="2019" name="Int. J. Syst. Evol. Microbiol.">
        <title>The Global Catalogue of Microorganisms (GCM) 10K type strain sequencing project: providing services to taxonomists for standard genome sequencing and annotation.</title>
        <authorList>
            <consortium name="The Broad Institute Genomics Platform"/>
            <consortium name="The Broad Institute Genome Sequencing Center for Infectious Disease"/>
            <person name="Wu L."/>
            <person name="Ma J."/>
        </authorList>
    </citation>
    <scope>NUCLEOTIDE SEQUENCE [LARGE SCALE GENOMIC DNA]</scope>
    <source>
        <strain evidence="4">CCUG 63287</strain>
    </source>
</reference>
<evidence type="ECO:0000313" key="3">
    <source>
        <dbReference type="EMBL" id="MFC4652783.1"/>
    </source>
</evidence>
<comment type="similarity">
    <text evidence="1 2">Belongs to the phD/YefM antitoxin family.</text>
</comment>
<evidence type="ECO:0000313" key="4">
    <source>
        <dbReference type="Proteomes" id="UP001595987"/>
    </source>
</evidence>
<evidence type="ECO:0000256" key="2">
    <source>
        <dbReference type="RuleBase" id="RU362080"/>
    </source>
</evidence>
<gene>
    <name evidence="3" type="ORF">ACFO26_07655</name>
</gene>
<proteinExistence type="inferred from homology"/>